<keyword evidence="2" id="KW-0378">Hydrolase</keyword>
<feature type="domain" description="G" evidence="1">
    <location>
        <begin position="11"/>
        <end position="84"/>
    </location>
</feature>
<reference evidence="2 3" key="1">
    <citation type="submission" date="2020-07" db="EMBL/GenBank/DDBJ databases">
        <title>Comparative genomics of pyrophilous fungi reveals a link between fire events and developmental genes.</title>
        <authorList>
            <consortium name="DOE Joint Genome Institute"/>
            <person name="Steindorff A.S."/>
            <person name="Carver A."/>
            <person name="Calhoun S."/>
            <person name="Stillman K."/>
            <person name="Liu H."/>
            <person name="Lipzen A."/>
            <person name="Pangilinan J."/>
            <person name="Labutti K."/>
            <person name="Bruns T.D."/>
            <person name="Grigoriev I.V."/>
        </authorList>
    </citation>
    <scope>NUCLEOTIDE SEQUENCE [LARGE SCALE GENOMIC DNA]</scope>
    <source>
        <strain evidence="2 3">CBS 144469</strain>
    </source>
</reference>
<dbReference type="EMBL" id="JACGCI010000117">
    <property type="protein sequence ID" value="KAF6744619.1"/>
    <property type="molecule type" value="Genomic_DNA"/>
</dbReference>
<dbReference type="Pfam" id="PF01926">
    <property type="entry name" value="MMR_HSR1"/>
    <property type="match status" value="1"/>
</dbReference>
<dbReference type="Gene3D" id="3.40.50.300">
    <property type="entry name" value="P-loop containing nucleotide triphosphate hydrolases"/>
    <property type="match status" value="1"/>
</dbReference>
<evidence type="ECO:0000259" key="1">
    <source>
        <dbReference type="Pfam" id="PF01926"/>
    </source>
</evidence>
<evidence type="ECO:0000313" key="3">
    <source>
        <dbReference type="Proteomes" id="UP000521943"/>
    </source>
</evidence>
<proteinExistence type="predicted"/>
<dbReference type="Proteomes" id="UP000521943">
    <property type="component" value="Unassembled WGS sequence"/>
</dbReference>
<name>A0A8H6LWE2_9AGAR</name>
<accession>A0A8H6LWE2</accession>
<dbReference type="GO" id="GO:0005525">
    <property type="term" value="F:GTP binding"/>
    <property type="evidence" value="ECO:0007669"/>
    <property type="project" value="InterPro"/>
</dbReference>
<dbReference type="SUPFAM" id="SSF52540">
    <property type="entry name" value="P-loop containing nucleoside triphosphate hydrolases"/>
    <property type="match status" value="1"/>
</dbReference>
<comment type="caution">
    <text evidence="2">The sequence shown here is derived from an EMBL/GenBank/DDBJ whole genome shotgun (WGS) entry which is preliminary data.</text>
</comment>
<dbReference type="CDD" id="cd00882">
    <property type="entry name" value="Ras_like_GTPase"/>
    <property type="match status" value="1"/>
</dbReference>
<dbReference type="AlphaFoldDB" id="A0A8H6LWE2"/>
<dbReference type="InterPro" id="IPR006073">
    <property type="entry name" value="GTP-bd"/>
</dbReference>
<sequence length="299" mass="33942">MGESRRFIIPVMGMTKAGKSSFINTVASLPKDGQPKLEVGTAMVSCTKKLQIAEAEGLFSKYPSLEKHRLQFVDTPGFDDTDLPDYEILQLIADHLKASCRKGDILGGVLYLHDLSRDGFTGTAKKNLKLFDNLCGENSMFKVIFVTTKWERRSVKENYEAREKELKDVHWESMINLGAATMRLEKEDHASAIEIVDEVLRRYVNPKNREKKLLDQVLQIQRELVAEKKYLPQTEAAKSLLGELEAHAKILKAGSQGGTFEDMKEHDEKLGKLERQIAEVKLNISQRAGSFLKRWFRSL</sequence>
<organism evidence="2 3">
    <name type="scientific">Ephemerocybe angulata</name>
    <dbReference type="NCBI Taxonomy" id="980116"/>
    <lineage>
        <taxon>Eukaryota</taxon>
        <taxon>Fungi</taxon>
        <taxon>Dikarya</taxon>
        <taxon>Basidiomycota</taxon>
        <taxon>Agaricomycotina</taxon>
        <taxon>Agaricomycetes</taxon>
        <taxon>Agaricomycetidae</taxon>
        <taxon>Agaricales</taxon>
        <taxon>Agaricineae</taxon>
        <taxon>Psathyrellaceae</taxon>
        <taxon>Ephemerocybe</taxon>
    </lineage>
</organism>
<dbReference type="InterPro" id="IPR027417">
    <property type="entry name" value="P-loop_NTPase"/>
</dbReference>
<protein>
    <submittedName>
        <fullName evidence="2">P-loop containing nucleoside triphosphate hydrolase protein</fullName>
    </submittedName>
</protein>
<evidence type="ECO:0000313" key="2">
    <source>
        <dbReference type="EMBL" id="KAF6744619.1"/>
    </source>
</evidence>
<dbReference type="OrthoDB" id="8954335at2759"/>
<gene>
    <name evidence="2" type="ORF">DFP72DRAFT_928266</name>
</gene>
<dbReference type="GO" id="GO:0016787">
    <property type="term" value="F:hydrolase activity"/>
    <property type="evidence" value="ECO:0007669"/>
    <property type="project" value="UniProtKB-KW"/>
</dbReference>
<keyword evidence="3" id="KW-1185">Reference proteome</keyword>